<evidence type="ECO:0000256" key="2">
    <source>
        <dbReference type="ARBA" id="ARBA00011738"/>
    </source>
</evidence>
<dbReference type="SFLD" id="SFLDG01135">
    <property type="entry name" value="C1.5.6:_HAD__Beta-PGM__Phospha"/>
    <property type="match status" value="1"/>
</dbReference>
<sequence length="274" mass="30808">MEAEYRMKRTYIGKVKAVIFDWAGTVVDTGVMAPALAFRAIFEEEGIAVTDNEVREPMGMHKRTHIEKMLEMPTVRRRWVEKFDREPTKDDVDRMYAKFVPKNIEALETHADVITNVPQTVEELRDRGIKIGSCTGFVRPILDRLMPIAARKGFSPDVSVTADEVPAARPLPHMVWLNAIRLNVSPIEAIVKVDDTVDGIREGLAAGCWTVGGNYVGLSAAQLAVTPRQEVQRRMKRAYDIMTDCGCHYVIDSVTELLVVIDDIERRLASGERP</sequence>
<name>A0A6A4WDL4_AMPAM</name>
<organism evidence="7 8">
    <name type="scientific">Amphibalanus amphitrite</name>
    <name type="common">Striped barnacle</name>
    <name type="synonym">Balanus amphitrite</name>
    <dbReference type="NCBI Taxonomy" id="1232801"/>
    <lineage>
        <taxon>Eukaryota</taxon>
        <taxon>Metazoa</taxon>
        <taxon>Ecdysozoa</taxon>
        <taxon>Arthropoda</taxon>
        <taxon>Crustacea</taxon>
        <taxon>Multicrustacea</taxon>
        <taxon>Cirripedia</taxon>
        <taxon>Thoracica</taxon>
        <taxon>Thoracicalcarea</taxon>
        <taxon>Balanomorpha</taxon>
        <taxon>Balanoidea</taxon>
        <taxon>Balanidae</taxon>
        <taxon>Amphibalaninae</taxon>
        <taxon>Amphibalanus</taxon>
    </lineage>
</organism>
<accession>A0A6A4WDL4</accession>
<evidence type="ECO:0000256" key="1">
    <source>
        <dbReference type="ARBA" id="ARBA00001946"/>
    </source>
</evidence>
<dbReference type="SFLD" id="SFLDG01129">
    <property type="entry name" value="C1.5:_HAD__Beta-PGM__Phosphata"/>
    <property type="match status" value="1"/>
</dbReference>
<dbReference type="InterPro" id="IPR023198">
    <property type="entry name" value="PGP-like_dom2"/>
</dbReference>
<comment type="cofactor">
    <cofactor evidence="1">
        <name>Mg(2+)</name>
        <dbReference type="ChEBI" id="CHEBI:18420"/>
    </cofactor>
</comment>
<evidence type="ECO:0000256" key="6">
    <source>
        <dbReference type="ARBA" id="ARBA00023270"/>
    </source>
</evidence>
<evidence type="ECO:0000256" key="4">
    <source>
        <dbReference type="ARBA" id="ARBA00022801"/>
    </source>
</evidence>
<protein>
    <submittedName>
        <fullName evidence="7">Phosphonoacetaldehyde hydrolase</fullName>
    </submittedName>
</protein>
<dbReference type="InterPro" id="IPR036412">
    <property type="entry name" value="HAD-like_sf"/>
</dbReference>
<dbReference type="SUPFAM" id="SSF56784">
    <property type="entry name" value="HAD-like"/>
    <property type="match status" value="1"/>
</dbReference>
<dbReference type="SFLD" id="SFLDS00003">
    <property type="entry name" value="Haloacid_Dehalogenase"/>
    <property type="match status" value="1"/>
</dbReference>
<evidence type="ECO:0000256" key="3">
    <source>
        <dbReference type="ARBA" id="ARBA00022723"/>
    </source>
</evidence>
<dbReference type="InterPro" id="IPR023214">
    <property type="entry name" value="HAD_sf"/>
</dbReference>
<dbReference type="GO" id="GO:0050194">
    <property type="term" value="F:phosphonoacetaldehyde hydrolase activity"/>
    <property type="evidence" value="ECO:0007669"/>
    <property type="project" value="InterPro"/>
</dbReference>
<proteinExistence type="inferred from homology"/>
<dbReference type="Proteomes" id="UP000440578">
    <property type="component" value="Unassembled WGS sequence"/>
</dbReference>
<dbReference type="Gene3D" id="3.40.50.1000">
    <property type="entry name" value="HAD superfamily/HAD-like"/>
    <property type="match status" value="1"/>
</dbReference>
<gene>
    <name evidence="7" type="primary">phnX</name>
    <name evidence="7" type="ORF">FJT64_024712</name>
</gene>
<reference evidence="7 8" key="1">
    <citation type="submission" date="2019-07" db="EMBL/GenBank/DDBJ databases">
        <title>Draft genome assembly of a fouling barnacle, Amphibalanus amphitrite (Darwin, 1854): The first reference genome for Thecostraca.</title>
        <authorList>
            <person name="Kim W."/>
        </authorList>
    </citation>
    <scope>NUCLEOTIDE SEQUENCE [LARGE SCALE GENOMIC DNA]</scope>
    <source>
        <strain evidence="7">SNU_AA5</strain>
        <tissue evidence="7">Soma without cirri and trophi</tissue>
    </source>
</reference>
<evidence type="ECO:0000256" key="5">
    <source>
        <dbReference type="ARBA" id="ARBA00022842"/>
    </source>
</evidence>
<dbReference type="Gene3D" id="1.10.150.240">
    <property type="entry name" value="Putative phosphatase, domain 2"/>
    <property type="match status" value="1"/>
</dbReference>
<dbReference type="InterPro" id="IPR006323">
    <property type="entry name" value="Phosphonoacetald_hydro"/>
</dbReference>
<dbReference type="Pfam" id="PF00702">
    <property type="entry name" value="Hydrolase"/>
    <property type="match status" value="1"/>
</dbReference>
<comment type="subunit">
    <text evidence="2">Homodimer.</text>
</comment>
<keyword evidence="3" id="KW-0479">Metal-binding</keyword>
<dbReference type="HAMAP" id="MF_01375">
    <property type="entry name" value="PhnX"/>
    <property type="match status" value="1"/>
</dbReference>
<dbReference type="GO" id="GO:0046872">
    <property type="term" value="F:metal ion binding"/>
    <property type="evidence" value="ECO:0007669"/>
    <property type="project" value="UniProtKB-KW"/>
</dbReference>
<comment type="caution">
    <text evidence="7">The sequence shown here is derived from an EMBL/GenBank/DDBJ whole genome shotgun (WGS) entry which is preliminary data.</text>
</comment>
<keyword evidence="6" id="KW-0704">Schiff base</keyword>
<keyword evidence="8" id="KW-1185">Reference proteome</keyword>
<dbReference type="PANTHER" id="PTHR43434">
    <property type="entry name" value="PHOSPHOGLYCOLATE PHOSPHATASE"/>
    <property type="match status" value="1"/>
</dbReference>
<dbReference type="OrthoDB" id="40579at2759"/>
<dbReference type="GO" id="GO:0006281">
    <property type="term" value="P:DNA repair"/>
    <property type="evidence" value="ECO:0007669"/>
    <property type="project" value="TreeGrafter"/>
</dbReference>
<dbReference type="GO" id="GO:0019700">
    <property type="term" value="P:organic phosphonate catabolic process"/>
    <property type="evidence" value="ECO:0007669"/>
    <property type="project" value="InterPro"/>
</dbReference>
<evidence type="ECO:0000313" key="7">
    <source>
        <dbReference type="EMBL" id="KAF0303309.1"/>
    </source>
</evidence>
<dbReference type="FunFam" id="1.10.150.240:FF:000006">
    <property type="entry name" value="Phosphonoacetaldehyde hydrolase"/>
    <property type="match status" value="1"/>
</dbReference>
<dbReference type="GO" id="GO:0005829">
    <property type="term" value="C:cytosol"/>
    <property type="evidence" value="ECO:0007669"/>
    <property type="project" value="TreeGrafter"/>
</dbReference>
<keyword evidence="4 7" id="KW-0378">Hydrolase</keyword>
<evidence type="ECO:0000313" key="8">
    <source>
        <dbReference type="Proteomes" id="UP000440578"/>
    </source>
</evidence>
<dbReference type="GO" id="GO:0008967">
    <property type="term" value="F:phosphoglycolate phosphatase activity"/>
    <property type="evidence" value="ECO:0007669"/>
    <property type="project" value="TreeGrafter"/>
</dbReference>
<dbReference type="PANTHER" id="PTHR43434:SF19">
    <property type="entry name" value="PHOSPHONOACETALDEHYDE HYDROLASE"/>
    <property type="match status" value="1"/>
</dbReference>
<dbReference type="EMBL" id="VIIS01000956">
    <property type="protein sequence ID" value="KAF0303309.1"/>
    <property type="molecule type" value="Genomic_DNA"/>
</dbReference>
<keyword evidence="5" id="KW-0460">Magnesium</keyword>
<dbReference type="NCBIfam" id="TIGR01422">
    <property type="entry name" value="phosphonatase"/>
    <property type="match status" value="1"/>
</dbReference>
<dbReference type="InterPro" id="IPR050155">
    <property type="entry name" value="HAD-like_hydrolase_sf"/>
</dbReference>
<dbReference type="AlphaFoldDB" id="A0A6A4WDL4"/>